<dbReference type="KEGG" id="tak:Tharo_2645"/>
<evidence type="ECO:0000256" key="1">
    <source>
        <dbReference type="SAM" id="Coils"/>
    </source>
</evidence>
<keyword evidence="3" id="KW-1185">Reference proteome</keyword>
<dbReference type="EMBL" id="CP028339">
    <property type="protein sequence ID" value="AVR89533.1"/>
    <property type="molecule type" value="Genomic_DNA"/>
</dbReference>
<protein>
    <submittedName>
        <fullName evidence="2">Uncharacterized protein</fullName>
    </submittedName>
</protein>
<evidence type="ECO:0000313" key="2">
    <source>
        <dbReference type="EMBL" id="AVR89533.1"/>
    </source>
</evidence>
<keyword evidence="1" id="KW-0175">Coiled coil</keyword>
<sequence length="194" mass="21774">MRVRPAQFARMCEVSKQAVSDWIKRGVVSLGPDGLLDPVTASRQVFERTDPARLRARVFKGLAKDVPELREQVRELRDALKQALAERDQLAAERESLAAALNESMRLRMHNDEIETRLHDLLAGIADQWPALASSAEAGNLPDDLDRLSCRLFRRFSDADMAETFGDDESSDLDSLDYLAELENSPPLDERAPD</sequence>
<gene>
    <name evidence="2" type="ORF">Tharo_2645</name>
</gene>
<dbReference type="AlphaFoldDB" id="A0A2R4BQR1"/>
<proteinExistence type="predicted"/>
<accession>A0A2R4BQR1</accession>
<feature type="coiled-coil region" evidence="1">
    <location>
        <begin position="59"/>
        <end position="100"/>
    </location>
</feature>
<name>A0A2R4BQR1_THAAR</name>
<organism evidence="2 3">
    <name type="scientific">Thauera aromatica K172</name>
    <dbReference type="NCBI Taxonomy" id="44139"/>
    <lineage>
        <taxon>Bacteria</taxon>
        <taxon>Pseudomonadati</taxon>
        <taxon>Pseudomonadota</taxon>
        <taxon>Betaproteobacteria</taxon>
        <taxon>Rhodocyclales</taxon>
        <taxon>Zoogloeaceae</taxon>
        <taxon>Thauera</taxon>
    </lineage>
</organism>
<reference evidence="2 3" key="1">
    <citation type="submission" date="2018-03" db="EMBL/GenBank/DDBJ databases">
        <title>Complete genome sequence of Thauera aromatica, a model organism for studying aromatic compound degradation under denitrifying conditions.</title>
        <authorList>
            <person name="Lo H.-Y."/>
            <person name="Goris T."/>
            <person name="Boll M."/>
            <person name="Mueller J.A."/>
        </authorList>
    </citation>
    <scope>NUCLEOTIDE SEQUENCE [LARGE SCALE GENOMIC DNA]</scope>
    <source>
        <strain evidence="2 3">K172</strain>
    </source>
</reference>
<evidence type="ECO:0000313" key="3">
    <source>
        <dbReference type="Proteomes" id="UP000241885"/>
    </source>
</evidence>
<dbReference type="Proteomes" id="UP000241885">
    <property type="component" value="Chromosome"/>
</dbReference>